<evidence type="ECO:0000313" key="3">
    <source>
        <dbReference type="Proteomes" id="UP000199306"/>
    </source>
</evidence>
<organism evidence="2 3">
    <name type="scientific">Pseudarcicella hirudinis</name>
    <dbReference type="NCBI Taxonomy" id="1079859"/>
    <lineage>
        <taxon>Bacteria</taxon>
        <taxon>Pseudomonadati</taxon>
        <taxon>Bacteroidota</taxon>
        <taxon>Cytophagia</taxon>
        <taxon>Cytophagales</taxon>
        <taxon>Flectobacillaceae</taxon>
        <taxon>Pseudarcicella</taxon>
    </lineage>
</organism>
<proteinExistence type="predicted"/>
<accession>A0A1I5RTI5</accession>
<dbReference type="Proteomes" id="UP000199306">
    <property type="component" value="Unassembled WGS sequence"/>
</dbReference>
<keyword evidence="3" id="KW-1185">Reference proteome</keyword>
<name>A0A1I5RTI5_9BACT</name>
<gene>
    <name evidence="2" type="ORF">SAMN04515674_104239</name>
</gene>
<dbReference type="STRING" id="1079859.SAMN04515674_104239"/>
<sequence length="86" mass="9880">MKIRLTGTPEEFQLLNVDDLDRNKFLSFRKPQKGGNPRYKPGGEKYDPKTGEVLLMYVEVAPHILDEMFSGCRVKTISKHLKATKK</sequence>
<evidence type="ECO:0000256" key="1">
    <source>
        <dbReference type="SAM" id="MobiDB-lite"/>
    </source>
</evidence>
<reference evidence="2 3" key="1">
    <citation type="submission" date="2016-10" db="EMBL/GenBank/DDBJ databases">
        <authorList>
            <person name="de Groot N.N."/>
        </authorList>
    </citation>
    <scope>NUCLEOTIDE SEQUENCE [LARGE SCALE GENOMIC DNA]</scope>
    <source>
        <strain evidence="3">E92,LMG 26720,CCM 7988</strain>
    </source>
</reference>
<evidence type="ECO:0000313" key="2">
    <source>
        <dbReference type="EMBL" id="SFP61879.1"/>
    </source>
</evidence>
<protein>
    <submittedName>
        <fullName evidence="2">Uncharacterized protein</fullName>
    </submittedName>
</protein>
<feature type="region of interest" description="Disordered" evidence="1">
    <location>
        <begin position="27"/>
        <end position="46"/>
    </location>
</feature>
<dbReference type="AlphaFoldDB" id="A0A1I5RTI5"/>
<dbReference type="RefSeq" id="WP_092015687.1">
    <property type="nucleotide sequence ID" value="NZ_FOXH01000004.1"/>
</dbReference>
<dbReference type="EMBL" id="FOXH01000004">
    <property type="protein sequence ID" value="SFP61879.1"/>
    <property type="molecule type" value="Genomic_DNA"/>
</dbReference>